<dbReference type="EMBL" id="JAZHXI010000015">
    <property type="protein sequence ID" value="KAL2063445.1"/>
    <property type="molecule type" value="Genomic_DNA"/>
</dbReference>
<evidence type="ECO:0000313" key="3">
    <source>
        <dbReference type="Proteomes" id="UP001595075"/>
    </source>
</evidence>
<comment type="caution">
    <text evidence="2">The sequence shown here is derived from an EMBL/GenBank/DDBJ whole genome shotgun (WGS) entry which is preliminary data.</text>
</comment>
<dbReference type="Proteomes" id="UP001595075">
    <property type="component" value="Unassembled WGS sequence"/>
</dbReference>
<reference evidence="2 3" key="1">
    <citation type="journal article" date="2024" name="Commun. Biol.">
        <title>Comparative genomic analysis of thermophilic fungi reveals convergent evolutionary adaptations and gene losses.</title>
        <authorList>
            <person name="Steindorff A.S."/>
            <person name="Aguilar-Pontes M.V."/>
            <person name="Robinson A.J."/>
            <person name="Andreopoulos B."/>
            <person name="LaButti K."/>
            <person name="Kuo A."/>
            <person name="Mondo S."/>
            <person name="Riley R."/>
            <person name="Otillar R."/>
            <person name="Haridas S."/>
            <person name="Lipzen A."/>
            <person name="Grimwood J."/>
            <person name="Schmutz J."/>
            <person name="Clum A."/>
            <person name="Reid I.D."/>
            <person name="Moisan M.C."/>
            <person name="Butler G."/>
            <person name="Nguyen T.T.M."/>
            <person name="Dewar K."/>
            <person name="Conant G."/>
            <person name="Drula E."/>
            <person name="Henrissat B."/>
            <person name="Hansel C."/>
            <person name="Singer S."/>
            <person name="Hutchinson M.I."/>
            <person name="de Vries R.P."/>
            <person name="Natvig D.O."/>
            <person name="Powell A.J."/>
            <person name="Tsang A."/>
            <person name="Grigoriev I.V."/>
        </authorList>
    </citation>
    <scope>NUCLEOTIDE SEQUENCE [LARGE SCALE GENOMIC DNA]</scope>
    <source>
        <strain evidence="2 3">CBS 494.80</strain>
    </source>
</reference>
<feature type="compositionally biased region" description="Polar residues" evidence="1">
    <location>
        <begin position="47"/>
        <end position="65"/>
    </location>
</feature>
<proteinExistence type="predicted"/>
<name>A0ABR4C170_9HELO</name>
<evidence type="ECO:0000313" key="2">
    <source>
        <dbReference type="EMBL" id="KAL2063445.1"/>
    </source>
</evidence>
<keyword evidence="3" id="KW-1185">Reference proteome</keyword>
<accession>A0ABR4C170</accession>
<organism evidence="2 3">
    <name type="scientific">Oculimacula yallundae</name>
    <dbReference type="NCBI Taxonomy" id="86028"/>
    <lineage>
        <taxon>Eukaryota</taxon>
        <taxon>Fungi</taxon>
        <taxon>Dikarya</taxon>
        <taxon>Ascomycota</taxon>
        <taxon>Pezizomycotina</taxon>
        <taxon>Leotiomycetes</taxon>
        <taxon>Helotiales</taxon>
        <taxon>Ploettnerulaceae</taxon>
        <taxon>Oculimacula</taxon>
    </lineage>
</organism>
<protein>
    <submittedName>
        <fullName evidence="2">Uncharacterized protein</fullName>
    </submittedName>
</protein>
<evidence type="ECO:0000256" key="1">
    <source>
        <dbReference type="SAM" id="MobiDB-lite"/>
    </source>
</evidence>
<feature type="region of interest" description="Disordered" evidence="1">
    <location>
        <begin position="44"/>
        <end position="90"/>
    </location>
</feature>
<gene>
    <name evidence="2" type="ORF">VTL71DRAFT_5250</name>
</gene>
<sequence length="90" mass="10127">MKEAPQGFACNSGEELYKKTSYTVSLPASSSSSSSIEVVIPRFSPTELKSQTNQAKKSWNSSMHQRSNRKKTNLDHGSLKQPLLYLKRHQ</sequence>